<protein>
    <recommendedName>
        <fullName evidence="5">Histone H1-like protein Hc1</fullName>
    </recommendedName>
</protein>
<evidence type="ECO:0000256" key="2">
    <source>
        <dbReference type="ARBA" id="ARBA00008424"/>
    </source>
</evidence>
<dbReference type="EMBL" id="PVTH01000004">
    <property type="protein sequence ID" value="PRY53090.1"/>
    <property type="molecule type" value="Genomic_DNA"/>
</dbReference>
<evidence type="ECO:0000313" key="4">
    <source>
        <dbReference type="Proteomes" id="UP000238034"/>
    </source>
</evidence>
<gene>
    <name evidence="3" type="ORF">B0I27_10498</name>
</gene>
<dbReference type="InterPro" id="IPR010886">
    <property type="entry name" value="Hc1"/>
</dbReference>
<reference evidence="3 4" key="1">
    <citation type="submission" date="2018-03" db="EMBL/GenBank/DDBJ databases">
        <title>Genomic Encyclopedia of Type Strains, Phase III (KMG-III): the genomes of soil and plant-associated and newly described type strains.</title>
        <authorList>
            <person name="Whitman W."/>
        </authorList>
    </citation>
    <scope>NUCLEOTIDE SEQUENCE [LARGE SCALE GENOMIC DNA]</scope>
    <source>
        <strain evidence="3 4">CGMCC 1.9313</strain>
    </source>
</reference>
<evidence type="ECO:0000256" key="1">
    <source>
        <dbReference type="ARBA" id="ARBA00002333"/>
    </source>
</evidence>
<dbReference type="GO" id="GO:0030527">
    <property type="term" value="F:structural constituent of chromatin"/>
    <property type="evidence" value="ECO:0007669"/>
    <property type="project" value="InterPro"/>
</dbReference>
<keyword evidence="4" id="KW-1185">Reference proteome</keyword>
<dbReference type="Proteomes" id="UP000238034">
    <property type="component" value="Unassembled WGS sequence"/>
</dbReference>
<comment type="function">
    <text evidence="1">Might have a role analogous to that of eukaryotic histone proteins.</text>
</comment>
<name>A0A2T0U5A8_9SPHI</name>
<comment type="caution">
    <text evidence="3">The sequence shown here is derived from an EMBL/GenBank/DDBJ whole genome shotgun (WGS) entry which is preliminary data.</text>
</comment>
<evidence type="ECO:0008006" key="5">
    <source>
        <dbReference type="Google" id="ProtNLM"/>
    </source>
</evidence>
<organism evidence="3 4">
    <name type="scientific">Arcticibacter pallidicorallinus</name>
    <dbReference type="NCBI Taxonomy" id="1259464"/>
    <lineage>
        <taxon>Bacteria</taxon>
        <taxon>Pseudomonadati</taxon>
        <taxon>Bacteroidota</taxon>
        <taxon>Sphingobacteriia</taxon>
        <taxon>Sphingobacteriales</taxon>
        <taxon>Sphingobacteriaceae</taxon>
        <taxon>Arcticibacter</taxon>
    </lineage>
</organism>
<sequence>MLQKNIIMEKFTKLKELVASMEVDADKFYTKGSGAAGTRVRKALQEIKTLAQEIRNEVTEIKNKEA</sequence>
<accession>A0A2T0U5A8</accession>
<dbReference type="GO" id="GO:0003677">
    <property type="term" value="F:DNA binding"/>
    <property type="evidence" value="ECO:0007669"/>
    <property type="project" value="InterPro"/>
</dbReference>
<comment type="similarity">
    <text evidence="2">Belongs to the histone H1/H5 family. HCT subfamily.</text>
</comment>
<dbReference type="AlphaFoldDB" id="A0A2T0U5A8"/>
<proteinExistence type="inferred from homology"/>
<dbReference type="Pfam" id="PF07432">
    <property type="entry name" value="Hc1"/>
    <property type="match status" value="1"/>
</dbReference>
<evidence type="ECO:0000313" key="3">
    <source>
        <dbReference type="EMBL" id="PRY53090.1"/>
    </source>
</evidence>